<dbReference type="RefSeq" id="WP_238679074.1">
    <property type="nucleotide sequence ID" value="NZ_JAKKFD010000021.1"/>
</dbReference>
<feature type="transmembrane region" description="Helical" evidence="1">
    <location>
        <begin position="81"/>
        <end position="99"/>
    </location>
</feature>
<keyword evidence="1" id="KW-0812">Transmembrane</keyword>
<keyword evidence="1" id="KW-1133">Transmembrane helix</keyword>
<feature type="transmembrane region" description="Helical" evidence="1">
    <location>
        <begin position="215"/>
        <end position="248"/>
    </location>
</feature>
<sequence length="254" mass="27145">MDAELFLGESTVATTFSLAARVAGVALLVTGLELAAGLPGLARWRRPGLPVGRRWITAHQILATALGLLGGWFVVDPRVCLNGGGLVALLVVGYLMVALQPLGDGADVMLVIVLAGLGVLSLVPSPALSRWAAWLVAVNVCVAYWWSGVAKLRIRAWRHGRQIALAVNSPRFGSPWVAWRFLNHAKFTQLTAWGVMTLEVSCPVFFVLGGWPLLAWAFCAVLMHVGVALIMGLGRFLWAFGAGLLSLVAVRSMV</sequence>
<name>A0ABS9N1U5_9ACTN</name>
<reference evidence="2 3" key="1">
    <citation type="submission" date="2022-01" db="EMBL/GenBank/DDBJ databases">
        <authorList>
            <person name="Riesco R."/>
            <person name="Trujillo M.E."/>
        </authorList>
    </citation>
    <scope>NUCLEOTIDE SEQUENCE [LARGE SCALE GENOMIC DNA]</scope>
    <source>
        <strain evidence="2 3">NIE79</strain>
    </source>
</reference>
<gene>
    <name evidence="2" type="ORF">NIE79_002051</name>
</gene>
<proteinExistence type="predicted"/>
<comment type="caution">
    <text evidence="2">The sequence shown here is derived from an EMBL/GenBank/DDBJ whole genome shotgun (WGS) entry which is preliminary data.</text>
</comment>
<feature type="transmembrane region" description="Helical" evidence="1">
    <location>
        <begin position="131"/>
        <end position="152"/>
    </location>
</feature>
<keyword evidence="1" id="KW-0472">Membrane</keyword>
<organism evidence="2 3">
    <name type="scientific">Micromonospora trifolii</name>
    <dbReference type="NCBI Taxonomy" id="2911208"/>
    <lineage>
        <taxon>Bacteria</taxon>
        <taxon>Bacillati</taxon>
        <taxon>Actinomycetota</taxon>
        <taxon>Actinomycetes</taxon>
        <taxon>Micromonosporales</taxon>
        <taxon>Micromonosporaceae</taxon>
        <taxon>Micromonospora</taxon>
    </lineage>
</organism>
<protein>
    <recommendedName>
        <fullName evidence="4">HTTM domain-containing protein</fullName>
    </recommendedName>
</protein>
<feature type="transmembrane region" description="Helical" evidence="1">
    <location>
        <begin position="190"/>
        <end position="209"/>
    </location>
</feature>
<evidence type="ECO:0008006" key="4">
    <source>
        <dbReference type="Google" id="ProtNLM"/>
    </source>
</evidence>
<feature type="transmembrane region" description="Helical" evidence="1">
    <location>
        <begin position="20"/>
        <end position="42"/>
    </location>
</feature>
<evidence type="ECO:0000313" key="2">
    <source>
        <dbReference type="EMBL" id="MCG5443907.1"/>
    </source>
</evidence>
<evidence type="ECO:0000313" key="3">
    <source>
        <dbReference type="Proteomes" id="UP001201629"/>
    </source>
</evidence>
<accession>A0ABS9N1U5</accession>
<feature type="transmembrane region" description="Helical" evidence="1">
    <location>
        <begin position="106"/>
        <end position="125"/>
    </location>
</feature>
<dbReference type="EMBL" id="JAKKFD010000021">
    <property type="protein sequence ID" value="MCG5443907.1"/>
    <property type="molecule type" value="Genomic_DNA"/>
</dbReference>
<keyword evidence="3" id="KW-1185">Reference proteome</keyword>
<evidence type="ECO:0000256" key="1">
    <source>
        <dbReference type="SAM" id="Phobius"/>
    </source>
</evidence>
<feature type="transmembrane region" description="Helical" evidence="1">
    <location>
        <begin position="54"/>
        <end position="75"/>
    </location>
</feature>
<dbReference type="Proteomes" id="UP001201629">
    <property type="component" value="Unassembled WGS sequence"/>
</dbReference>